<evidence type="ECO:0008006" key="3">
    <source>
        <dbReference type="Google" id="ProtNLM"/>
    </source>
</evidence>
<accession>A0A838Y070</accession>
<dbReference type="Gene3D" id="3.40.50.450">
    <property type="match status" value="1"/>
</dbReference>
<protein>
    <recommendedName>
        <fullName evidence="3">Nucleoside 2-deoxyribosyltransferase</fullName>
    </recommendedName>
</protein>
<dbReference type="Proteomes" id="UP000545606">
    <property type="component" value="Unassembled WGS sequence"/>
</dbReference>
<proteinExistence type="predicted"/>
<dbReference type="RefSeq" id="WP_181834611.1">
    <property type="nucleotide sequence ID" value="NZ_JACERN010000007.1"/>
</dbReference>
<evidence type="ECO:0000313" key="2">
    <source>
        <dbReference type="Proteomes" id="UP000545606"/>
    </source>
</evidence>
<sequence>MPTCFVIQPFDSKFNKRFDDIYSPAIHKAELEAYRVDRDPSVEVPINAIESGIRNSAICLADITQDNPNVWYELGFAISANIPVVLLCANDSQRIKYPFDIQHRTIISYNTDSLSDFNTLSESITEKLISILDKSEFLQKIAKSDPIAQTDGLSQVEILTLAIIAGAGSTSTSSISQYTLANEAGGYGLNKLGISIGVRKLIQKEFIDDFVEYDSSDGEEYTRIRVTSNGWDWICNNEEKFTTHAV</sequence>
<dbReference type="SUPFAM" id="SSF52309">
    <property type="entry name" value="N-(deoxy)ribosyltransferase-like"/>
    <property type="match status" value="1"/>
</dbReference>
<dbReference type="AlphaFoldDB" id="A0A838Y070"/>
<gene>
    <name evidence="1" type="ORF">H2Z84_02635</name>
</gene>
<organism evidence="1 2">
    <name type="scientific">Aquitalea aquatica</name>
    <dbReference type="NCBI Taxonomy" id="3044273"/>
    <lineage>
        <taxon>Bacteria</taxon>
        <taxon>Pseudomonadati</taxon>
        <taxon>Pseudomonadota</taxon>
        <taxon>Betaproteobacteria</taxon>
        <taxon>Neisseriales</taxon>
        <taxon>Chromobacteriaceae</taxon>
        <taxon>Aquitalea</taxon>
    </lineage>
</organism>
<name>A0A838Y070_9NEIS</name>
<evidence type="ECO:0000313" key="1">
    <source>
        <dbReference type="EMBL" id="MBA4707288.1"/>
    </source>
</evidence>
<keyword evidence="2" id="KW-1185">Reference proteome</keyword>
<dbReference type="EMBL" id="JACERN010000007">
    <property type="protein sequence ID" value="MBA4707288.1"/>
    <property type="molecule type" value="Genomic_DNA"/>
</dbReference>
<reference evidence="1 2" key="1">
    <citation type="submission" date="2020-07" db="EMBL/GenBank/DDBJ databases">
        <title>Draft genome sequence of violacein-producing bacteria and related species.</title>
        <authorList>
            <person name="Wilson H.S."/>
            <person name="De Leon M.E."/>
        </authorList>
    </citation>
    <scope>NUCLEOTIDE SEQUENCE [LARGE SCALE GENOMIC DNA]</scope>
    <source>
        <strain evidence="1 2">HSC-21Su07</strain>
    </source>
</reference>
<comment type="caution">
    <text evidence="1">The sequence shown here is derived from an EMBL/GenBank/DDBJ whole genome shotgun (WGS) entry which is preliminary data.</text>
</comment>